<name>A0A9X4AY27_9BACT</name>
<proteinExistence type="predicted"/>
<evidence type="ECO:0000313" key="1">
    <source>
        <dbReference type="EMBL" id="MDC3989273.1"/>
    </source>
</evidence>
<accession>A0A9X4AY27</accession>
<dbReference type="EMBL" id="JAGTJJ010000102">
    <property type="protein sequence ID" value="MDC3989273.1"/>
    <property type="molecule type" value="Genomic_DNA"/>
</dbReference>
<reference evidence="1 2" key="1">
    <citation type="submission" date="2021-04" db="EMBL/GenBank/DDBJ databases">
        <title>Genome analysis of Polyangium sp.</title>
        <authorList>
            <person name="Li Y."/>
            <person name="Wang J."/>
        </authorList>
    </citation>
    <scope>NUCLEOTIDE SEQUENCE [LARGE SCALE GENOMIC DNA]</scope>
    <source>
        <strain evidence="1 2">SDU14</strain>
    </source>
</reference>
<organism evidence="1 2">
    <name type="scientific">Polyangium jinanense</name>
    <dbReference type="NCBI Taxonomy" id="2829994"/>
    <lineage>
        <taxon>Bacteria</taxon>
        <taxon>Pseudomonadati</taxon>
        <taxon>Myxococcota</taxon>
        <taxon>Polyangia</taxon>
        <taxon>Polyangiales</taxon>
        <taxon>Polyangiaceae</taxon>
        <taxon>Polyangium</taxon>
    </lineage>
</organism>
<gene>
    <name evidence="1" type="ORF">KEG57_52910</name>
</gene>
<dbReference type="RefSeq" id="WP_272428852.1">
    <property type="nucleotide sequence ID" value="NZ_JAGTJK010000108.1"/>
</dbReference>
<sequence length="114" mass="12380">MFRALFPLSRRAARGGGVRAVERVLQGGDERLAFEARLRVAVHGAVFDVFSQAGDHVEPFGLGVFAVRDALELTAEEAKAIRIAVRKLKRTFGSFNRLAAMKRARSAASRATPG</sequence>
<evidence type="ECO:0000313" key="2">
    <source>
        <dbReference type="Proteomes" id="UP001151081"/>
    </source>
</evidence>
<keyword evidence="2" id="KW-1185">Reference proteome</keyword>
<comment type="caution">
    <text evidence="1">The sequence shown here is derived from an EMBL/GenBank/DDBJ whole genome shotgun (WGS) entry which is preliminary data.</text>
</comment>
<protein>
    <submittedName>
        <fullName evidence="1">Uncharacterized protein</fullName>
    </submittedName>
</protein>
<dbReference type="AlphaFoldDB" id="A0A9X4AY27"/>
<dbReference type="Proteomes" id="UP001151081">
    <property type="component" value="Unassembled WGS sequence"/>
</dbReference>